<dbReference type="Pfam" id="PF00857">
    <property type="entry name" value="Isochorismatase"/>
    <property type="match status" value="1"/>
</dbReference>
<reference evidence="3" key="1">
    <citation type="submission" date="2020-07" db="EMBL/GenBank/DDBJ databases">
        <title>Huge and variable diversity of episymbiotic CPR bacteria and DPANN archaea in groundwater ecosystems.</title>
        <authorList>
            <person name="He C.Y."/>
            <person name="Keren R."/>
            <person name="Whittaker M."/>
            <person name="Farag I.F."/>
            <person name="Doudna J."/>
            <person name="Cate J.H.D."/>
            <person name="Banfield J.F."/>
        </authorList>
    </citation>
    <scope>NUCLEOTIDE SEQUENCE</scope>
    <source>
        <strain evidence="3">NC_groundwater_1818_Pr3_B-0.1um_66_35</strain>
    </source>
</reference>
<dbReference type="SUPFAM" id="SSF52499">
    <property type="entry name" value="Isochorismatase-like hydrolases"/>
    <property type="match status" value="1"/>
</dbReference>
<name>A0A933RUJ0_RHOPL</name>
<dbReference type="GO" id="GO:0016787">
    <property type="term" value="F:hydrolase activity"/>
    <property type="evidence" value="ECO:0007669"/>
    <property type="project" value="UniProtKB-KW"/>
</dbReference>
<sequence>MKTSEQRAQPISGGQLGIGRQTAWWADDTTVDMAMPAPAPVAITIPCAPQNVTVDLNRTAIVVIDMQNDFCTAGGWVDHIGGDYRPDRQPIAPLQKLLPALRQAGVPVIWVNWGNRPDLANMPPNQIHLYKPKGIGTGLGDPLPGSGARVLEKDSWAAAVVDELPQEPHDIKVDKYRISGFWDTPLDSILRNLGIRSVLFTGVNTDQCVLHSLTDANFLGYGCILVEDCCATSSPEFCTEATIWNVKKCFGFVTDSGAIISALGKHAG</sequence>
<dbReference type="AlphaFoldDB" id="A0A933RUJ0"/>
<evidence type="ECO:0000259" key="2">
    <source>
        <dbReference type="Pfam" id="PF00857"/>
    </source>
</evidence>
<dbReference type="InterPro" id="IPR050272">
    <property type="entry name" value="Isochorismatase-like_hydrls"/>
</dbReference>
<dbReference type="InterPro" id="IPR000868">
    <property type="entry name" value="Isochorismatase-like_dom"/>
</dbReference>
<keyword evidence="1" id="KW-0378">Hydrolase</keyword>
<evidence type="ECO:0000256" key="1">
    <source>
        <dbReference type="ARBA" id="ARBA00022801"/>
    </source>
</evidence>
<protein>
    <submittedName>
        <fullName evidence="3">Isochorismatase family protein</fullName>
    </submittedName>
</protein>
<feature type="domain" description="Isochorismatase-like" evidence="2">
    <location>
        <begin position="59"/>
        <end position="256"/>
    </location>
</feature>
<evidence type="ECO:0000313" key="4">
    <source>
        <dbReference type="Proteomes" id="UP000782519"/>
    </source>
</evidence>
<evidence type="ECO:0000313" key="3">
    <source>
        <dbReference type="EMBL" id="MBI5128505.1"/>
    </source>
</evidence>
<dbReference type="Proteomes" id="UP000782519">
    <property type="component" value="Unassembled WGS sequence"/>
</dbReference>
<dbReference type="Gene3D" id="3.40.50.850">
    <property type="entry name" value="Isochorismatase-like"/>
    <property type="match status" value="1"/>
</dbReference>
<dbReference type="EMBL" id="JACRJB010000010">
    <property type="protein sequence ID" value="MBI5128505.1"/>
    <property type="molecule type" value="Genomic_DNA"/>
</dbReference>
<organism evidence="3 4">
    <name type="scientific">Rhodopseudomonas palustris</name>
    <dbReference type="NCBI Taxonomy" id="1076"/>
    <lineage>
        <taxon>Bacteria</taxon>
        <taxon>Pseudomonadati</taxon>
        <taxon>Pseudomonadota</taxon>
        <taxon>Alphaproteobacteria</taxon>
        <taxon>Hyphomicrobiales</taxon>
        <taxon>Nitrobacteraceae</taxon>
        <taxon>Rhodopseudomonas</taxon>
    </lineage>
</organism>
<dbReference type="PANTHER" id="PTHR43540:SF9">
    <property type="entry name" value="FAMILY HYDROLASE, PUTATIVE (AFU_ORTHOLOGUE AFUA_2G08700)-RELATED"/>
    <property type="match status" value="1"/>
</dbReference>
<dbReference type="InterPro" id="IPR036380">
    <property type="entry name" value="Isochorismatase-like_sf"/>
</dbReference>
<accession>A0A933RUJ0</accession>
<dbReference type="CDD" id="cd00431">
    <property type="entry name" value="cysteine_hydrolases"/>
    <property type="match status" value="1"/>
</dbReference>
<gene>
    <name evidence="3" type="ORF">HZA66_03615</name>
</gene>
<dbReference type="PANTHER" id="PTHR43540">
    <property type="entry name" value="PEROXYUREIDOACRYLATE/UREIDOACRYLATE AMIDOHYDROLASE-RELATED"/>
    <property type="match status" value="1"/>
</dbReference>
<comment type="caution">
    <text evidence="3">The sequence shown here is derived from an EMBL/GenBank/DDBJ whole genome shotgun (WGS) entry which is preliminary data.</text>
</comment>
<proteinExistence type="predicted"/>